<feature type="non-terminal residue" evidence="2">
    <location>
        <position position="284"/>
    </location>
</feature>
<dbReference type="EMBL" id="BKCJ010592863">
    <property type="protein sequence ID" value="GFB28382.1"/>
    <property type="molecule type" value="Genomic_DNA"/>
</dbReference>
<sequence>MVRALLLDKKGQSPAPVKVVEESCVTCGGAYFYRNCPATDGNNYRDNIQEFVSQASAVNLNQGNTGYRPSMMSNSLCSKDCKKNNDSLNSKITDLTDKLFDAKNMIYHYKLGLAQVESILVDAVPPPPAQIYSFSKKDLSWTGLLEFADDTVTNYSRPSPTMESTSGDDQNRNPYVSETVASPIMPKPFIKFVKPNDSQSKSKTDETETPKKPSVKPPVRPVRTNMNGARPNKTTFNKQVPSCANRPFNRTSAVRSHYRAPWVPTVNRNVPPVNRKFSTGSRNF</sequence>
<protein>
    <recommendedName>
        <fullName evidence="3">Reverse transcriptase domain-containing protein</fullName>
    </recommendedName>
</protein>
<evidence type="ECO:0000256" key="1">
    <source>
        <dbReference type="SAM" id="MobiDB-lite"/>
    </source>
</evidence>
<dbReference type="AlphaFoldDB" id="A0A699LCL1"/>
<name>A0A699LCL1_TANCI</name>
<feature type="region of interest" description="Disordered" evidence="1">
    <location>
        <begin position="190"/>
        <end position="247"/>
    </location>
</feature>
<comment type="caution">
    <text evidence="2">The sequence shown here is derived from an EMBL/GenBank/DDBJ whole genome shotgun (WGS) entry which is preliminary data.</text>
</comment>
<gene>
    <name evidence="2" type="ORF">Tci_700353</name>
</gene>
<reference evidence="2" key="1">
    <citation type="journal article" date="2019" name="Sci. Rep.">
        <title>Draft genome of Tanacetum cinerariifolium, the natural source of mosquito coil.</title>
        <authorList>
            <person name="Yamashiro T."/>
            <person name="Shiraishi A."/>
            <person name="Satake H."/>
            <person name="Nakayama K."/>
        </authorList>
    </citation>
    <scope>NUCLEOTIDE SEQUENCE</scope>
</reference>
<evidence type="ECO:0008006" key="3">
    <source>
        <dbReference type="Google" id="ProtNLM"/>
    </source>
</evidence>
<feature type="region of interest" description="Disordered" evidence="1">
    <location>
        <begin position="152"/>
        <end position="175"/>
    </location>
</feature>
<evidence type="ECO:0000313" key="2">
    <source>
        <dbReference type="EMBL" id="GFB28382.1"/>
    </source>
</evidence>
<organism evidence="2">
    <name type="scientific">Tanacetum cinerariifolium</name>
    <name type="common">Dalmatian daisy</name>
    <name type="synonym">Chrysanthemum cinerariifolium</name>
    <dbReference type="NCBI Taxonomy" id="118510"/>
    <lineage>
        <taxon>Eukaryota</taxon>
        <taxon>Viridiplantae</taxon>
        <taxon>Streptophyta</taxon>
        <taxon>Embryophyta</taxon>
        <taxon>Tracheophyta</taxon>
        <taxon>Spermatophyta</taxon>
        <taxon>Magnoliopsida</taxon>
        <taxon>eudicotyledons</taxon>
        <taxon>Gunneridae</taxon>
        <taxon>Pentapetalae</taxon>
        <taxon>asterids</taxon>
        <taxon>campanulids</taxon>
        <taxon>Asterales</taxon>
        <taxon>Asteraceae</taxon>
        <taxon>Asteroideae</taxon>
        <taxon>Anthemideae</taxon>
        <taxon>Anthemidinae</taxon>
        <taxon>Tanacetum</taxon>
    </lineage>
</organism>
<proteinExistence type="predicted"/>
<feature type="compositionally biased region" description="Basic and acidic residues" evidence="1">
    <location>
        <begin position="200"/>
        <end position="211"/>
    </location>
</feature>
<accession>A0A699LCL1</accession>
<feature type="compositionally biased region" description="Polar residues" evidence="1">
    <location>
        <begin position="224"/>
        <end position="247"/>
    </location>
</feature>